<dbReference type="SUPFAM" id="SSF50630">
    <property type="entry name" value="Acid proteases"/>
    <property type="match status" value="2"/>
</dbReference>
<dbReference type="InterPro" id="IPR034122">
    <property type="entry name" value="Retropepsin-like_bacterial"/>
</dbReference>
<sequence length="297" mass="32799">MKYLFALVILLTPLRLFAAATQWADFTLINGHIYLPVTVEGVETKVMLDSGAQIHAINKAFIGKHNLALSKGSLMRIRGVNGTENRTAYNNVNVNLFGVDFELDKVVEFSMGRHTTGMLLGASFFYPFIVQINYPDQKIRLITRDSVDMSEVANVRSMDDRGSGMPIAEIEINGKPFWFLVDTGSNAGILMERRYAAQAGLLDEVDGSTITRGVNRAAVQDYATAKTVQFGPFEITDVKVLFPAEGETSNLENQFSATGTRIKGKKVVGILGYGLFKHFLLTLDYKPGKLHVDLPPE</sequence>
<dbReference type="AlphaFoldDB" id="A0A1E8FB52"/>
<dbReference type="RefSeq" id="WP_070177539.1">
    <property type="nucleotide sequence ID" value="NZ_BMJR01000002.1"/>
</dbReference>
<dbReference type="Pfam" id="PF13650">
    <property type="entry name" value="Asp_protease_2"/>
    <property type="match status" value="1"/>
</dbReference>
<dbReference type="Proteomes" id="UP000176037">
    <property type="component" value="Unassembled WGS sequence"/>
</dbReference>
<name>A0A1E8FB52_9ALTE</name>
<dbReference type="CDD" id="cd05483">
    <property type="entry name" value="retropepsin_like_bacteria"/>
    <property type="match status" value="1"/>
</dbReference>
<reference evidence="2 3" key="1">
    <citation type="submission" date="2016-09" db="EMBL/GenBank/DDBJ databases">
        <title>Alteromonas lipolytica, a new species isolated from sea water.</title>
        <authorList>
            <person name="Wu Y.-H."/>
            <person name="Cheng H."/>
            <person name="Xu X.-W."/>
        </authorList>
    </citation>
    <scope>NUCLEOTIDE SEQUENCE [LARGE SCALE GENOMIC DNA]</scope>
    <source>
        <strain evidence="2 3">JW12</strain>
    </source>
</reference>
<gene>
    <name evidence="2" type="ORF">BFC17_02565</name>
</gene>
<dbReference type="InterPro" id="IPR021109">
    <property type="entry name" value="Peptidase_aspartic_dom_sf"/>
</dbReference>
<accession>A0A1E8FB52</accession>
<keyword evidence="3" id="KW-1185">Reference proteome</keyword>
<dbReference type="STRING" id="1856405.BFC17_02565"/>
<protein>
    <submittedName>
        <fullName evidence="2">Signal protein PDZ</fullName>
    </submittedName>
</protein>
<comment type="caution">
    <text evidence="2">The sequence shown here is derived from an EMBL/GenBank/DDBJ whole genome shotgun (WGS) entry which is preliminary data.</text>
</comment>
<keyword evidence="1" id="KW-0732">Signal</keyword>
<feature type="chain" id="PRO_5009214065" evidence="1">
    <location>
        <begin position="19"/>
        <end position="297"/>
    </location>
</feature>
<dbReference type="EMBL" id="MJIC01000015">
    <property type="protein sequence ID" value="OFI33162.1"/>
    <property type="molecule type" value="Genomic_DNA"/>
</dbReference>
<dbReference type="OrthoDB" id="3521766at2"/>
<evidence type="ECO:0000313" key="2">
    <source>
        <dbReference type="EMBL" id="OFI33162.1"/>
    </source>
</evidence>
<evidence type="ECO:0000256" key="1">
    <source>
        <dbReference type="SAM" id="SignalP"/>
    </source>
</evidence>
<proteinExistence type="predicted"/>
<dbReference type="Gene3D" id="2.40.70.10">
    <property type="entry name" value="Acid Proteases"/>
    <property type="match status" value="2"/>
</dbReference>
<feature type="signal peptide" evidence="1">
    <location>
        <begin position="1"/>
        <end position="18"/>
    </location>
</feature>
<organism evidence="2 3">
    <name type="scientific">Alteromonas lipolytica</name>
    <dbReference type="NCBI Taxonomy" id="1856405"/>
    <lineage>
        <taxon>Bacteria</taxon>
        <taxon>Pseudomonadati</taxon>
        <taxon>Pseudomonadota</taxon>
        <taxon>Gammaproteobacteria</taxon>
        <taxon>Alteromonadales</taxon>
        <taxon>Alteromonadaceae</taxon>
        <taxon>Alteromonas/Salinimonas group</taxon>
        <taxon>Alteromonas</taxon>
    </lineage>
</organism>
<evidence type="ECO:0000313" key="3">
    <source>
        <dbReference type="Proteomes" id="UP000176037"/>
    </source>
</evidence>
<dbReference type="Pfam" id="PF13975">
    <property type="entry name" value="gag-asp_proteas"/>
    <property type="match status" value="1"/>
</dbReference>